<feature type="transmembrane region" description="Helical" evidence="4">
    <location>
        <begin position="262"/>
        <end position="280"/>
    </location>
</feature>
<dbReference type="PANTHER" id="PTHR23526">
    <property type="entry name" value="INTEGRAL MEMBRANE TRANSPORT PROTEIN-RELATED"/>
    <property type="match status" value="1"/>
</dbReference>
<evidence type="ECO:0000313" key="6">
    <source>
        <dbReference type="EMBL" id="HEA86527.1"/>
    </source>
</evidence>
<dbReference type="SUPFAM" id="SSF103473">
    <property type="entry name" value="MFS general substrate transporter"/>
    <property type="match status" value="1"/>
</dbReference>
<dbReference type="GO" id="GO:0022857">
    <property type="term" value="F:transmembrane transporter activity"/>
    <property type="evidence" value="ECO:0007669"/>
    <property type="project" value="InterPro"/>
</dbReference>
<dbReference type="Pfam" id="PF07690">
    <property type="entry name" value="MFS_1"/>
    <property type="match status" value="1"/>
</dbReference>
<feature type="transmembrane region" description="Helical" evidence="4">
    <location>
        <begin position="49"/>
        <end position="70"/>
    </location>
</feature>
<feature type="domain" description="Major facilitator superfamily (MFS) profile" evidence="5">
    <location>
        <begin position="13"/>
        <end position="419"/>
    </location>
</feature>
<feature type="transmembrane region" description="Helical" evidence="4">
    <location>
        <begin position="149"/>
        <end position="166"/>
    </location>
</feature>
<feature type="transmembrane region" description="Helical" evidence="4">
    <location>
        <begin position="353"/>
        <end position="379"/>
    </location>
</feature>
<protein>
    <submittedName>
        <fullName evidence="7">MFS transporter</fullName>
    </submittedName>
</protein>
<dbReference type="InterPro" id="IPR011701">
    <property type="entry name" value="MFS"/>
</dbReference>
<name>A0A7C3ICF6_UNCW3</name>
<feature type="transmembrane region" description="Helical" evidence="4">
    <location>
        <begin position="79"/>
        <end position="102"/>
    </location>
</feature>
<evidence type="ECO:0000256" key="1">
    <source>
        <dbReference type="ARBA" id="ARBA00022692"/>
    </source>
</evidence>
<evidence type="ECO:0000313" key="7">
    <source>
        <dbReference type="EMBL" id="HFJ53957.1"/>
    </source>
</evidence>
<evidence type="ECO:0000259" key="5">
    <source>
        <dbReference type="PROSITE" id="PS50850"/>
    </source>
</evidence>
<dbReference type="AlphaFoldDB" id="A0A7C3ICF6"/>
<evidence type="ECO:0000256" key="3">
    <source>
        <dbReference type="ARBA" id="ARBA00023136"/>
    </source>
</evidence>
<keyword evidence="2 4" id="KW-1133">Transmembrane helix</keyword>
<dbReference type="PANTHER" id="PTHR23526:SF2">
    <property type="entry name" value="MAJOR FACILITATOR SUPERFAMILY (MFS) PROFILE DOMAIN-CONTAINING PROTEIN"/>
    <property type="match status" value="1"/>
</dbReference>
<gene>
    <name evidence="6" type="ORF">ENP94_00770</name>
    <name evidence="7" type="ORF">ENS16_04625</name>
</gene>
<comment type="caution">
    <text evidence="7">The sequence shown here is derived from an EMBL/GenBank/DDBJ whole genome shotgun (WGS) entry which is preliminary data.</text>
</comment>
<sequence length="455" mass="50224">MTRLSTCEIEKGLKISIVEGTFATLYTTLAGGMFLAGLALHLGANSFQIALLSAIPALVSGFSFLAGYLVRWVGARKPLVLWTAGTGRSVYVLIVLTLLLRFRLRIELFLVIVGVSAVLMAIAGTVWTSWISDLVPEERRGRFFGVRNAILNVSGVLVAFGAGRGMDYLKARGYETTGYLLAFTLAVLFGMVSTLLLRRQPEPEPKLLPAPAFREILFGPLQEPQFRRLTIFLAIWFLTGTLASPFYLVHLLKNLRFSFTEVAIYSMIGGVIGVLFQLFWGRAIDRFGSRPVTVLNFALVGIMPFLWLFATPRFRLPIWIDGVLNGVVWTGASLGLWNLLLDLADNPARKESYFAIYSVVTGLGAFIASLVAGTVAQLISSFHLKILGIDFYNYDVMFLAAGIARFACLPLLLKVREPGSKPVRHTIRELTNLALWRLNAGKDVLLQALGIRNQD</sequence>
<dbReference type="InterPro" id="IPR052528">
    <property type="entry name" value="Sugar_transport-like"/>
</dbReference>
<feature type="transmembrane region" description="Helical" evidence="4">
    <location>
        <begin position="108"/>
        <end position="128"/>
    </location>
</feature>
<feature type="transmembrane region" description="Helical" evidence="4">
    <location>
        <begin position="292"/>
        <end position="310"/>
    </location>
</feature>
<keyword evidence="3 4" id="KW-0472">Membrane</keyword>
<dbReference type="Gene3D" id="1.20.1250.20">
    <property type="entry name" value="MFS general substrate transporter like domains"/>
    <property type="match status" value="2"/>
</dbReference>
<organism evidence="7">
    <name type="scientific">candidate division WOR-3 bacterium</name>
    <dbReference type="NCBI Taxonomy" id="2052148"/>
    <lineage>
        <taxon>Bacteria</taxon>
        <taxon>Bacteria division WOR-3</taxon>
    </lineage>
</organism>
<accession>A0A7C3ICF6</accession>
<keyword evidence="1 4" id="KW-0812">Transmembrane</keyword>
<evidence type="ECO:0000256" key="4">
    <source>
        <dbReference type="SAM" id="Phobius"/>
    </source>
</evidence>
<dbReference type="PROSITE" id="PS50850">
    <property type="entry name" value="MFS"/>
    <property type="match status" value="1"/>
</dbReference>
<reference evidence="7" key="1">
    <citation type="journal article" date="2020" name="mSystems">
        <title>Genome- and Community-Level Interaction Insights into Carbon Utilization and Element Cycling Functions of Hydrothermarchaeota in Hydrothermal Sediment.</title>
        <authorList>
            <person name="Zhou Z."/>
            <person name="Liu Y."/>
            <person name="Xu W."/>
            <person name="Pan J."/>
            <person name="Luo Z.H."/>
            <person name="Li M."/>
        </authorList>
    </citation>
    <scope>NUCLEOTIDE SEQUENCE [LARGE SCALE GENOMIC DNA]</scope>
    <source>
        <strain evidence="6">SpSt-265</strain>
        <strain evidence="7">SpSt-465</strain>
    </source>
</reference>
<dbReference type="EMBL" id="DSTU01000006">
    <property type="protein sequence ID" value="HFJ53957.1"/>
    <property type="molecule type" value="Genomic_DNA"/>
</dbReference>
<dbReference type="InterPro" id="IPR020846">
    <property type="entry name" value="MFS_dom"/>
</dbReference>
<dbReference type="InterPro" id="IPR036259">
    <property type="entry name" value="MFS_trans_sf"/>
</dbReference>
<feature type="transmembrane region" description="Helical" evidence="4">
    <location>
        <begin position="391"/>
        <end position="413"/>
    </location>
</feature>
<feature type="transmembrane region" description="Helical" evidence="4">
    <location>
        <begin position="316"/>
        <end position="341"/>
    </location>
</feature>
<feature type="transmembrane region" description="Helical" evidence="4">
    <location>
        <begin position="21"/>
        <end position="43"/>
    </location>
</feature>
<evidence type="ECO:0000256" key="2">
    <source>
        <dbReference type="ARBA" id="ARBA00022989"/>
    </source>
</evidence>
<feature type="transmembrane region" description="Helical" evidence="4">
    <location>
        <begin position="178"/>
        <end position="197"/>
    </location>
</feature>
<feature type="transmembrane region" description="Helical" evidence="4">
    <location>
        <begin position="229"/>
        <end position="250"/>
    </location>
</feature>
<dbReference type="EMBL" id="DSLG01000002">
    <property type="protein sequence ID" value="HEA86527.1"/>
    <property type="molecule type" value="Genomic_DNA"/>
</dbReference>
<proteinExistence type="predicted"/>